<proteinExistence type="predicted"/>
<gene>
    <name evidence="2" type="ORF">JJQ60_03035</name>
</gene>
<dbReference type="EMBL" id="JAERQJ010000001">
    <property type="protein sequence ID" value="MBL0682477.1"/>
    <property type="molecule type" value="Genomic_DNA"/>
</dbReference>
<evidence type="ECO:0000313" key="3">
    <source>
        <dbReference type="Proteomes" id="UP000651057"/>
    </source>
</evidence>
<keyword evidence="3" id="KW-1185">Reference proteome</keyword>
<dbReference type="Pfam" id="PF14345">
    <property type="entry name" value="GDYXXLXY"/>
    <property type="match status" value="1"/>
</dbReference>
<comment type="caution">
    <text evidence="2">The sequence shown here is derived from an EMBL/GenBank/DDBJ whole genome shotgun (WGS) entry which is preliminary data.</text>
</comment>
<keyword evidence="1" id="KW-0812">Transmembrane</keyword>
<reference evidence="2" key="1">
    <citation type="submission" date="2021-01" db="EMBL/GenBank/DDBJ databases">
        <authorList>
            <person name="Zhong Y.L."/>
        </authorList>
    </citation>
    <scope>NUCLEOTIDE SEQUENCE</scope>
    <source>
        <strain evidence="2">KCTC 23302</strain>
    </source>
</reference>
<accession>A0A936ZQL2</accession>
<organism evidence="2 3">
    <name type="scientific">Aquimarina mytili</name>
    <dbReference type="NCBI Taxonomy" id="874423"/>
    <lineage>
        <taxon>Bacteria</taxon>
        <taxon>Pseudomonadati</taxon>
        <taxon>Bacteroidota</taxon>
        <taxon>Flavobacteriia</taxon>
        <taxon>Flavobacteriales</taxon>
        <taxon>Flavobacteriaceae</taxon>
        <taxon>Aquimarina</taxon>
    </lineage>
</organism>
<keyword evidence="1" id="KW-1133">Transmembrane helix</keyword>
<feature type="transmembrane region" description="Helical" evidence="1">
    <location>
        <begin position="7"/>
        <end position="26"/>
    </location>
</feature>
<evidence type="ECO:0000256" key="1">
    <source>
        <dbReference type="SAM" id="Phobius"/>
    </source>
</evidence>
<sequence length="183" mass="21321">MKIIHVFIGFVIVALIQIFVPLQMIWQQEDVLSSGEVYKFKTRPIDPTDPFRGKYITLQYEMNSFTMADTTYIQGDKIFVYIENDDAGYAKVHSLSKTDLRLDKDYVIAKVTGNHKDVINFKLPFDRFYMEETKAYDAEKAYRENNRNNTQNDVYALVHIKEGKSVLKDVIINGISIQKFVEK</sequence>
<dbReference type="RefSeq" id="WP_201916495.1">
    <property type="nucleotide sequence ID" value="NZ_BAABAX010000001.1"/>
</dbReference>
<evidence type="ECO:0000313" key="2">
    <source>
        <dbReference type="EMBL" id="MBL0682477.1"/>
    </source>
</evidence>
<name>A0A936ZQL2_9FLAO</name>
<dbReference type="InterPro" id="IPR025833">
    <property type="entry name" value="GDYXXLXY"/>
</dbReference>
<dbReference type="Proteomes" id="UP000651057">
    <property type="component" value="Unassembled WGS sequence"/>
</dbReference>
<protein>
    <submittedName>
        <fullName evidence="2">GDYXXLXY domain-containing protein</fullName>
    </submittedName>
</protein>
<keyword evidence="1" id="KW-0472">Membrane</keyword>
<dbReference type="AlphaFoldDB" id="A0A936ZQL2"/>